<feature type="compositionally biased region" description="Low complexity" evidence="1">
    <location>
        <begin position="192"/>
        <end position="203"/>
    </location>
</feature>
<feature type="region of interest" description="Disordered" evidence="1">
    <location>
        <begin position="165"/>
        <end position="203"/>
    </location>
</feature>
<reference evidence="4" key="2">
    <citation type="submission" date="2023-06" db="EMBL/GenBank/DDBJ databases">
        <authorList>
            <consortium name="Lawrence Berkeley National Laboratory"/>
            <person name="Haridas S."/>
            <person name="Hensen N."/>
            <person name="Bonometti L."/>
            <person name="Westerberg I."/>
            <person name="Brannstrom I.O."/>
            <person name="Guillou S."/>
            <person name="Cros-Aarteil S."/>
            <person name="Calhoun S."/>
            <person name="Kuo A."/>
            <person name="Mondo S."/>
            <person name="Pangilinan J."/>
            <person name="Riley R."/>
            <person name="Labutti K."/>
            <person name="Andreopoulos B."/>
            <person name="Lipzen A."/>
            <person name="Chen C."/>
            <person name="Yanf M."/>
            <person name="Daum C."/>
            <person name="Ng V."/>
            <person name="Clum A."/>
            <person name="Steindorff A."/>
            <person name="Ohm R."/>
            <person name="Martin F."/>
            <person name="Silar P."/>
            <person name="Natvig D."/>
            <person name="Lalanne C."/>
            <person name="Gautier V."/>
            <person name="Ament-Velasquez S.L."/>
            <person name="Kruys A."/>
            <person name="Hutchinson M.I."/>
            <person name="Powell A.J."/>
            <person name="Barry K."/>
            <person name="Miller A.N."/>
            <person name="Grigoriev I.V."/>
            <person name="Debuchy R."/>
            <person name="Gladieux P."/>
            <person name="Thoren M.H."/>
            <person name="Johannesson H."/>
        </authorList>
    </citation>
    <scope>NUCLEOTIDE SEQUENCE</scope>
    <source>
        <strain evidence="4">CBS 168.71</strain>
    </source>
</reference>
<evidence type="ECO:0000313" key="5">
    <source>
        <dbReference type="Proteomes" id="UP001278766"/>
    </source>
</evidence>
<comment type="caution">
    <text evidence="4">The sequence shown here is derived from an EMBL/GenBank/DDBJ whole genome shotgun (WGS) entry which is preliminary data.</text>
</comment>
<dbReference type="Pfam" id="PF23865">
    <property type="entry name" value="DUF7223"/>
    <property type="match status" value="1"/>
</dbReference>
<dbReference type="Pfam" id="PF22974">
    <property type="entry name" value="DUF7029"/>
    <property type="match status" value="1"/>
</dbReference>
<dbReference type="GeneID" id="87845049"/>
<evidence type="ECO:0000313" key="4">
    <source>
        <dbReference type="EMBL" id="KAK3293844.1"/>
    </source>
</evidence>
<dbReference type="Proteomes" id="UP001278766">
    <property type="component" value="Unassembled WGS sequence"/>
</dbReference>
<protein>
    <submittedName>
        <fullName evidence="4">Uncharacterized protein</fullName>
    </submittedName>
</protein>
<organism evidence="4 5">
    <name type="scientific">Chaetomium fimeti</name>
    <dbReference type="NCBI Taxonomy" id="1854472"/>
    <lineage>
        <taxon>Eukaryota</taxon>
        <taxon>Fungi</taxon>
        <taxon>Dikarya</taxon>
        <taxon>Ascomycota</taxon>
        <taxon>Pezizomycotina</taxon>
        <taxon>Sordariomycetes</taxon>
        <taxon>Sordariomycetidae</taxon>
        <taxon>Sordariales</taxon>
        <taxon>Chaetomiaceae</taxon>
        <taxon>Chaetomium</taxon>
    </lineage>
</organism>
<evidence type="ECO:0000256" key="1">
    <source>
        <dbReference type="SAM" id="MobiDB-lite"/>
    </source>
</evidence>
<gene>
    <name evidence="4" type="ORF">B0H64DRAFT_475409</name>
</gene>
<feature type="domain" description="DUF7223" evidence="3">
    <location>
        <begin position="269"/>
        <end position="492"/>
    </location>
</feature>
<feature type="domain" description="DUF7029" evidence="2">
    <location>
        <begin position="47"/>
        <end position="153"/>
    </location>
</feature>
<sequence length="528" mass="55227">MRKPSLHQALTGNSKRDRRSALELKAEETLYWGGEDGTVAKLRIETPDETENVVNLELIDDMVRQVTCPSTGSGTLKLQFLEEADFDDAQDIWQWVNQGADNHFLLLVGAGACGWNAERIPYNVTGLVYNDEVETAVLQVQQTTWKQAVHTFDLTMGYAAVPANTDATPATRRRHHPSIPGEDVANQAADKTSSTTNTISTNTTKAAPAAISNLAPATNPNNNNHNNNNHNNNPFSTAALSLSPAFTIPLTTNLTSPETISFTLPDPAPLTLSATCLDCHTSGSLAVQAHFSARWFELTAAAIEVSLPDDLTATAVLGLSLKGEVVEPVSRSVPLFELAPGGVAIPGIVTLGPTVGVSLGMEVGGVKGGVAVTMGGTAVVEGGSVARLDFLNGDDVAGAEGWGVEFRGGEFKADASVETRAAVFLRAAVGVEVSVFETGFAAELRADAPTLSATLKAVTSSNCTVCGEFQNGLQGSLNFGTSIGASLTKKVAGTESPLWSVNFAEANTPAIAEFCQGFGPQGECPAVA</sequence>
<dbReference type="InterPro" id="IPR054293">
    <property type="entry name" value="DUF7029"/>
</dbReference>
<dbReference type="EMBL" id="JAUEPN010000005">
    <property type="protein sequence ID" value="KAK3293844.1"/>
    <property type="molecule type" value="Genomic_DNA"/>
</dbReference>
<dbReference type="AlphaFoldDB" id="A0AAE0HC46"/>
<dbReference type="RefSeq" id="XP_062657358.1">
    <property type="nucleotide sequence ID" value="XM_062808101.1"/>
</dbReference>
<accession>A0AAE0HC46</accession>
<reference evidence="4" key="1">
    <citation type="journal article" date="2023" name="Mol. Phylogenet. Evol.">
        <title>Genome-scale phylogeny and comparative genomics of the fungal order Sordariales.</title>
        <authorList>
            <person name="Hensen N."/>
            <person name="Bonometti L."/>
            <person name="Westerberg I."/>
            <person name="Brannstrom I.O."/>
            <person name="Guillou S."/>
            <person name="Cros-Aarteil S."/>
            <person name="Calhoun S."/>
            <person name="Haridas S."/>
            <person name="Kuo A."/>
            <person name="Mondo S."/>
            <person name="Pangilinan J."/>
            <person name="Riley R."/>
            <person name="LaButti K."/>
            <person name="Andreopoulos B."/>
            <person name="Lipzen A."/>
            <person name="Chen C."/>
            <person name="Yan M."/>
            <person name="Daum C."/>
            <person name="Ng V."/>
            <person name="Clum A."/>
            <person name="Steindorff A."/>
            <person name="Ohm R.A."/>
            <person name="Martin F."/>
            <person name="Silar P."/>
            <person name="Natvig D.O."/>
            <person name="Lalanne C."/>
            <person name="Gautier V."/>
            <person name="Ament-Velasquez S.L."/>
            <person name="Kruys A."/>
            <person name="Hutchinson M.I."/>
            <person name="Powell A.J."/>
            <person name="Barry K."/>
            <person name="Miller A.N."/>
            <person name="Grigoriev I.V."/>
            <person name="Debuchy R."/>
            <person name="Gladieux P."/>
            <person name="Hiltunen Thoren M."/>
            <person name="Johannesson H."/>
        </authorList>
    </citation>
    <scope>NUCLEOTIDE SEQUENCE</scope>
    <source>
        <strain evidence="4">CBS 168.71</strain>
    </source>
</reference>
<keyword evidence="5" id="KW-1185">Reference proteome</keyword>
<evidence type="ECO:0000259" key="3">
    <source>
        <dbReference type="Pfam" id="PF23865"/>
    </source>
</evidence>
<evidence type="ECO:0000259" key="2">
    <source>
        <dbReference type="Pfam" id="PF22974"/>
    </source>
</evidence>
<proteinExistence type="predicted"/>
<feature type="region of interest" description="Disordered" evidence="1">
    <location>
        <begin position="213"/>
        <end position="232"/>
    </location>
</feature>
<dbReference type="InterPro" id="IPR055647">
    <property type="entry name" value="DUF7223"/>
</dbReference>
<name>A0AAE0HC46_9PEZI</name>